<evidence type="ECO:0000256" key="9">
    <source>
        <dbReference type="SAM" id="MobiDB-lite"/>
    </source>
</evidence>
<evidence type="ECO:0000313" key="11">
    <source>
        <dbReference type="EMBL" id="MBD1371997.1"/>
    </source>
</evidence>
<gene>
    <name evidence="8" type="primary">rplI</name>
    <name evidence="11" type="ORF">IC620_06440</name>
</gene>
<dbReference type="GO" id="GO:1990904">
    <property type="term" value="C:ribonucleoprotein complex"/>
    <property type="evidence" value="ECO:0007669"/>
    <property type="project" value="UniProtKB-KW"/>
</dbReference>
<evidence type="ECO:0000256" key="4">
    <source>
        <dbReference type="ARBA" id="ARBA00022884"/>
    </source>
</evidence>
<comment type="function">
    <text evidence="1 8">Binds to the 23S rRNA.</text>
</comment>
<dbReference type="NCBIfam" id="TIGR00158">
    <property type="entry name" value="L9"/>
    <property type="match status" value="1"/>
</dbReference>
<dbReference type="SUPFAM" id="SSF55658">
    <property type="entry name" value="L9 N-domain-like"/>
    <property type="match status" value="1"/>
</dbReference>
<dbReference type="PANTHER" id="PTHR21368">
    <property type="entry name" value="50S RIBOSOMAL PROTEIN L9"/>
    <property type="match status" value="1"/>
</dbReference>
<feature type="compositionally biased region" description="Basic and acidic residues" evidence="9">
    <location>
        <begin position="49"/>
        <end position="61"/>
    </location>
</feature>
<protein>
    <recommendedName>
        <fullName evidence="7 8">Large ribosomal subunit protein bL9</fullName>
    </recommendedName>
</protein>
<evidence type="ECO:0000313" key="12">
    <source>
        <dbReference type="Proteomes" id="UP000661691"/>
    </source>
</evidence>
<evidence type="ECO:0000256" key="8">
    <source>
        <dbReference type="HAMAP-Rule" id="MF_00503"/>
    </source>
</evidence>
<accession>A0A926N9Q6</accession>
<dbReference type="GO" id="GO:0019843">
    <property type="term" value="F:rRNA binding"/>
    <property type="evidence" value="ECO:0007669"/>
    <property type="project" value="UniProtKB-UniRule"/>
</dbReference>
<dbReference type="AlphaFoldDB" id="A0A926N9Q6"/>
<dbReference type="EMBL" id="JACXAH010000008">
    <property type="protein sequence ID" value="MBD1371997.1"/>
    <property type="molecule type" value="Genomic_DNA"/>
</dbReference>
<dbReference type="FunFam" id="3.40.5.10:FF:000002">
    <property type="entry name" value="50S ribosomal protein L9"/>
    <property type="match status" value="1"/>
</dbReference>
<feature type="region of interest" description="Disordered" evidence="9">
    <location>
        <begin position="40"/>
        <end position="61"/>
    </location>
</feature>
<dbReference type="Gene3D" id="3.10.430.100">
    <property type="entry name" value="Ribosomal protein L9, C-terminal domain"/>
    <property type="match status" value="1"/>
</dbReference>
<name>A0A926N9Q6_9BACL</name>
<evidence type="ECO:0000259" key="10">
    <source>
        <dbReference type="PROSITE" id="PS00651"/>
    </source>
</evidence>
<dbReference type="InterPro" id="IPR009027">
    <property type="entry name" value="Ribosomal_bL9/RNase_H1_N"/>
</dbReference>
<comment type="caution">
    <text evidence="11">The sequence shown here is derived from an EMBL/GenBank/DDBJ whole genome shotgun (WGS) entry which is preliminary data.</text>
</comment>
<keyword evidence="5 8" id="KW-0689">Ribosomal protein</keyword>
<keyword evidence="6 8" id="KW-0687">Ribonucleoprotein</keyword>
<evidence type="ECO:0000256" key="2">
    <source>
        <dbReference type="ARBA" id="ARBA00010605"/>
    </source>
</evidence>
<evidence type="ECO:0000256" key="7">
    <source>
        <dbReference type="ARBA" id="ARBA00035292"/>
    </source>
</evidence>
<dbReference type="InterPro" id="IPR020070">
    <property type="entry name" value="Ribosomal_bL9_N"/>
</dbReference>
<evidence type="ECO:0000256" key="3">
    <source>
        <dbReference type="ARBA" id="ARBA00022730"/>
    </source>
</evidence>
<dbReference type="Pfam" id="PF03948">
    <property type="entry name" value="Ribosomal_L9_C"/>
    <property type="match status" value="1"/>
</dbReference>
<dbReference type="HAMAP" id="MF_00503">
    <property type="entry name" value="Ribosomal_bL9"/>
    <property type="match status" value="1"/>
</dbReference>
<dbReference type="SUPFAM" id="SSF55653">
    <property type="entry name" value="Ribosomal protein L9 C-domain"/>
    <property type="match status" value="1"/>
</dbReference>
<feature type="domain" description="Ribosomal protein L9" evidence="10">
    <location>
        <begin position="13"/>
        <end position="40"/>
    </location>
</feature>
<comment type="similarity">
    <text evidence="2 8">Belongs to the bacterial ribosomal protein bL9 family.</text>
</comment>
<keyword evidence="3 8" id="KW-0699">rRNA-binding</keyword>
<proteinExistence type="inferred from homology"/>
<dbReference type="Pfam" id="PF01281">
    <property type="entry name" value="Ribosomal_L9_N"/>
    <property type="match status" value="1"/>
</dbReference>
<dbReference type="InterPro" id="IPR000244">
    <property type="entry name" value="Ribosomal_bL9"/>
</dbReference>
<evidence type="ECO:0000256" key="1">
    <source>
        <dbReference type="ARBA" id="ARBA00003058"/>
    </source>
</evidence>
<dbReference type="InterPro" id="IPR020594">
    <property type="entry name" value="Ribosomal_bL9_bac/chp"/>
</dbReference>
<dbReference type="Proteomes" id="UP000661691">
    <property type="component" value="Unassembled WGS sequence"/>
</dbReference>
<dbReference type="RefSeq" id="WP_191141805.1">
    <property type="nucleotide sequence ID" value="NZ_JACXAH010000008.1"/>
</dbReference>
<evidence type="ECO:0000256" key="6">
    <source>
        <dbReference type="ARBA" id="ARBA00023274"/>
    </source>
</evidence>
<dbReference type="GO" id="GO:0006412">
    <property type="term" value="P:translation"/>
    <property type="evidence" value="ECO:0007669"/>
    <property type="project" value="UniProtKB-UniRule"/>
</dbReference>
<organism evidence="11 12">
    <name type="scientific">Polycladospora coralii</name>
    <dbReference type="NCBI Taxonomy" id="2771432"/>
    <lineage>
        <taxon>Bacteria</taxon>
        <taxon>Bacillati</taxon>
        <taxon>Bacillota</taxon>
        <taxon>Bacilli</taxon>
        <taxon>Bacillales</taxon>
        <taxon>Thermoactinomycetaceae</taxon>
        <taxon>Polycladospora</taxon>
    </lineage>
</organism>
<dbReference type="Gene3D" id="3.40.5.10">
    <property type="entry name" value="Ribosomal protein L9, N-terminal domain"/>
    <property type="match status" value="1"/>
</dbReference>
<dbReference type="FunFam" id="3.10.430.100:FF:000002">
    <property type="entry name" value="50S ribosomal protein L9"/>
    <property type="match status" value="1"/>
</dbReference>
<dbReference type="GO" id="GO:0003735">
    <property type="term" value="F:structural constituent of ribosome"/>
    <property type="evidence" value="ECO:0007669"/>
    <property type="project" value="InterPro"/>
</dbReference>
<dbReference type="InterPro" id="IPR036791">
    <property type="entry name" value="Ribosomal_bL9_C_sf"/>
</dbReference>
<keyword evidence="4 8" id="KW-0694">RNA-binding</keyword>
<sequence length="148" mass="16406">MKVILQQDVKGTGKKGEIKEVAEGYARNFLFPRKLATPATEGNLNTLNEQKKAHDRRKSEELTTAKELAQKIEDLTITLSTKAGEGGRVFGSITSKQIVSTLKNNYQLQIDKKQVQLKEPIRTLGVTKVPIKLHPKVNATLSVQVIAE</sequence>
<reference evidence="11" key="1">
    <citation type="submission" date="2020-09" db="EMBL/GenBank/DDBJ databases">
        <title>A novel bacterium of genus Hazenella, isolated from South China Sea.</title>
        <authorList>
            <person name="Huang H."/>
            <person name="Mo K."/>
            <person name="Hu Y."/>
        </authorList>
    </citation>
    <scope>NUCLEOTIDE SEQUENCE</scope>
    <source>
        <strain evidence="11">IB182357</strain>
    </source>
</reference>
<keyword evidence="12" id="KW-1185">Reference proteome</keyword>
<dbReference type="GO" id="GO:0005840">
    <property type="term" value="C:ribosome"/>
    <property type="evidence" value="ECO:0007669"/>
    <property type="project" value="UniProtKB-KW"/>
</dbReference>
<evidence type="ECO:0000256" key="5">
    <source>
        <dbReference type="ARBA" id="ARBA00022980"/>
    </source>
</evidence>
<dbReference type="InterPro" id="IPR020069">
    <property type="entry name" value="Ribosomal_bL9_C"/>
</dbReference>
<dbReference type="PROSITE" id="PS00651">
    <property type="entry name" value="RIBOSOMAL_L9"/>
    <property type="match status" value="1"/>
</dbReference>
<dbReference type="InterPro" id="IPR036935">
    <property type="entry name" value="Ribosomal_bL9_N_sf"/>
</dbReference>